<evidence type="ECO:0000313" key="1">
    <source>
        <dbReference type="EMBL" id="CAH1431922.1"/>
    </source>
</evidence>
<proteinExistence type="predicted"/>
<name>A0AAU9MZC0_9ASTR</name>
<evidence type="ECO:0000313" key="2">
    <source>
        <dbReference type="Proteomes" id="UP001157418"/>
    </source>
</evidence>
<reference evidence="1 2" key="1">
    <citation type="submission" date="2022-01" db="EMBL/GenBank/DDBJ databases">
        <authorList>
            <person name="Xiong W."/>
            <person name="Schranz E."/>
        </authorList>
    </citation>
    <scope>NUCLEOTIDE SEQUENCE [LARGE SCALE GENOMIC DNA]</scope>
</reference>
<sequence>MAASHHNVNPTTTNDEEVSQLMMKIQTTNIRLVPSLDQYLEELQMLVQTLKNFVLSFALSSSFAIPIEWLSLVSSTAVFNKTNKVVTLQISD</sequence>
<dbReference type="AlphaFoldDB" id="A0AAU9MZC0"/>
<gene>
    <name evidence="1" type="ORF">LVIROSA_LOCUS18616</name>
</gene>
<keyword evidence="2" id="KW-1185">Reference proteome</keyword>
<comment type="caution">
    <text evidence="1">The sequence shown here is derived from an EMBL/GenBank/DDBJ whole genome shotgun (WGS) entry which is preliminary data.</text>
</comment>
<dbReference type="EMBL" id="CAKMRJ010003334">
    <property type="protein sequence ID" value="CAH1431922.1"/>
    <property type="molecule type" value="Genomic_DNA"/>
</dbReference>
<accession>A0AAU9MZC0</accession>
<dbReference type="Proteomes" id="UP001157418">
    <property type="component" value="Unassembled WGS sequence"/>
</dbReference>
<organism evidence="1 2">
    <name type="scientific">Lactuca virosa</name>
    <dbReference type="NCBI Taxonomy" id="75947"/>
    <lineage>
        <taxon>Eukaryota</taxon>
        <taxon>Viridiplantae</taxon>
        <taxon>Streptophyta</taxon>
        <taxon>Embryophyta</taxon>
        <taxon>Tracheophyta</taxon>
        <taxon>Spermatophyta</taxon>
        <taxon>Magnoliopsida</taxon>
        <taxon>eudicotyledons</taxon>
        <taxon>Gunneridae</taxon>
        <taxon>Pentapetalae</taxon>
        <taxon>asterids</taxon>
        <taxon>campanulids</taxon>
        <taxon>Asterales</taxon>
        <taxon>Asteraceae</taxon>
        <taxon>Cichorioideae</taxon>
        <taxon>Cichorieae</taxon>
        <taxon>Lactucinae</taxon>
        <taxon>Lactuca</taxon>
    </lineage>
</organism>
<protein>
    <submittedName>
        <fullName evidence="1">Uncharacterized protein</fullName>
    </submittedName>
</protein>